<accession>A0A164ZX57</accession>
<sequence length="166" mass="18722">MPVVTANKNRPLPSQSGSAKAWWPLYDVGIGVWWIFFAGCGFLLSVVMISRISQRWRRTSGRAPSHTAYDQDEKRCMNLDAHSPAFALPPLANLQQTSQMSNASFPPPTIRRHSHPASEPQSFPTLPQSYTRSIPSTSDRYPGIIQHGEIFESNDHRRHVKTFHIA</sequence>
<protein>
    <submittedName>
        <fullName evidence="3">Uncharacterized protein</fullName>
    </submittedName>
</protein>
<organism evidence="3 4">
    <name type="scientific">Xylona heveae (strain CBS 132557 / TC161)</name>
    <dbReference type="NCBI Taxonomy" id="1328760"/>
    <lineage>
        <taxon>Eukaryota</taxon>
        <taxon>Fungi</taxon>
        <taxon>Dikarya</taxon>
        <taxon>Ascomycota</taxon>
        <taxon>Pezizomycotina</taxon>
        <taxon>Xylonomycetes</taxon>
        <taxon>Xylonales</taxon>
        <taxon>Xylonaceae</taxon>
        <taxon>Xylona</taxon>
    </lineage>
</organism>
<feature type="region of interest" description="Disordered" evidence="1">
    <location>
        <begin position="99"/>
        <end position="139"/>
    </location>
</feature>
<dbReference type="Proteomes" id="UP000076632">
    <property type="component" value="Unassembled WGS sequence"/>
</dbReference>
<dbReference type="GeneID" id="28901676"/>
<proteinExistence type="predicted"/>
<feature type="compositionally biased region" description="Polar residues" evidence="1">
    <location>
        <begin position="119"/>
        <end position="139"/>
    </location>
</feature>
<dbReference type="AlphaFoldDB" id="A0A164ZX57"/>
<evidence type="ECO:0000313" key="4">
    <source>
        <dbReference type="Proteomes" id="UP000076632"/>
    </source>
</evidence>
<evidence type="ECO:0000256" key="1">
    <source>
        <dbReference type="SAM" id="MobiDB-lite"/>
    </source>
</evidence>
<dbReference type="RefSeq" id="XP_018185203.1">
    <property type="nucleotide sequence ID" value="XM_018336539.1"/>
</dbReference>
<gene>
    <name evidence="3" type="ORF">L228DRAFT_37885</name>
</gene>
<dbReference type="EMBL" id="KV407465">
    <property type="protein sequence ID" value="KZF19648.1"/>
    <property type="molecule type" value="Genomic_DNA"/>
</dbReference>
<reference evidence="3 4" key="1">
    <citation type="journal article" date="2016" name="Fungal Biol.">
        <title>The genome of Xylona heveae provides a window into fungal endophytism.</title>
        <authorList>
            <person name="Gazis R."/>
            <person name="Kuo A."/>
            <person name="Riley R."/>
            <person name="LaButti K."/>
            <person name="Lipzen A."/>
            <person name="Lin J."/>
            <person name="Amirebrahimi M."/>
            <person name="Hesse C.N."/>
            <person name="Spatafora J.W."/>
            <person name="Henrissat B."/>
            <person name="Hainaut M."/>
            <person name="Grigoriev I.V."/>
            <person name="Hibbett D.S."/>
        </authorList>
    </citation>
    <scope>NUCLEOTIDE SEQUENCE [LARGE SCALE GENOMIC DNA]</scope>
    <source>
        <strain evidence="3 4">TC161</strain>
    </source>
</reference>
<feature type="transmembrane region" description="Helical" evidence="2">
    <location>
        <begin position="32"/>
        <end position="52"/>
    </location>
</feature>
<keyword evidence="2" id="KW-1133">Transmembrane helix</keyword>
<evidence type="ECO:0000313" key="3">
    <source>
        <dbReference type="EMBL" id="KZF19648.1"/>
    </source>
</evidence>
<keyword evidence="2" id="KW-0472">Membrane</keyword>
<keyword evidence="2" id="KW-0812">Transmembrane</keyword>
<name>A0A164ZX57_XYLHT</name>
<evidence type="ECO:0000256" key="2">
    <source>
        <dbReference type="SAM" id="Phobius"/>
    </source>
</evidence>
<keyword evidence="4" id="KW-1185">Reference proteome</keyword>
<dbReference type="InParanoid" id="A0A164ZX57"/>